<keyword evidence="6" id="KW-0175">Coiled coil</keyword>
<dbReference type="PROSITE" id="PS51322">
    <property type="entry name" value="UEV"/>
    <property type="match status" value="1"/>
</dbReference>
<dbReference type="InterPro" id="IPR008883">
    <property type="entry name" value="UEV_N"/>
</dbReference>
<dbReference type="EMBL" id="CACTIH010009250">
    <property type="protein sequence ID" value="CAA3028338.1"/>
    <property type="molecule type" value="Genomic_DNA"/>
</dbReference>
<dbReference type="CDD" id="cd11685">
    <property type="entry name" value="UEV_TSG101-like"/>
    <property type="match status" value="1"/>
</dbReference>
<dbReference type="InterPro" id="IPR017916">
    <property type="entry name" value="SB_dom"/>
</dbReference>
<evidence type="ECO:0000259" key="9">
    <source>
        <dbReference type="PROSITE" id="PS51322"/>
    </source>
</evidence>
<evidence type="ECO:0000256" key="2">
    <source>
        <dbReference type="ARBA" id="ARBA00009594"/>
    </source>
</evidence>
<dbReference type="Gene3D" id="3.10.110.10">
    <property type="entry name" value="Ubiquitin Conjugating Enzyme"/>
    <property type="match status" value="1"/>
</dbReference>
<accession>A0A8S0V548</accession>
<evidence type="ECO:0000256" key="4">
    <source>
        <dbReference type="ARBA" id="ARBA00022753"/>
    </source>
</evidence>
<dbReference type="InterPro" id="IPR016135">
    <property type="entry name" value="UBQ-conjugating_enzyme/RWD"/>
</dbReference>
<dbReference type="Proteomes" id="UP000594638">
    <property type="component" value="Unassembled WGS sequence"/>
</dbReference>
<organism evidence="10 11">
    <name type="scientific">Olea europaea subsp. europaea</name>
    <dbReference type="NCBI Taxonomy" id="158383"/>
    <lineage>
        <taxon>Eukaryota</taxon>
        <taxon>Viridiplantae</taxon>
        <taxon>Streptophyta</taxon>
        <taxon>Embryophyta</taxon>
        <taxon>Tracheophyta</taxon>
        <taxon>Spermatophyta</taxon>
        <taxon>Magnoliopsida</taxon>
        <taxon>eudicotyledons</taxon>
        <taxon>Gunneridae</taxon>
        <taxon>Pentapetalae</taxon>
        <taxon>asterids</taxon>
        <taxon>lamiids</taxon>
        <taxon>Lamiales</taxon>
        <taxon>Oleaceae</taxon>
        <taxon>Oleeae</taxon>
        <taxon>Olea</taxon>
    </lineage>
</organism>
<sequence length="329" mass="37897">MATSSQIKFIEDALFCTNQFGLSYADPDQKWIIRDHLISLLQDFPFLKPSVDIFTHNNGSEVKLLNATGDVRVSENTPLIPLIIWLHEFYPQMPPIVYVSTNSVNLFSLNHPFVDSSGAITSSYLENWQFPRCSLSDLVRNLIKLFSHNHPLHYSGNSSSSSNPSLVSKMEATDLLVCSLYYDMLAIRPKIDLEIEFFSALQVEMINRFDVADSILIGLEHERDNLKRGIEQISDESDKLLNWLKVHDKNWDYVEDAFEVEDKKSEILLDCKAADYATEDLMYALDKAVENGAISFDFYIKQVRLLAREQFLHRARVLKLERSKEYRIS</sequence>
<keyword evidence="3 7" id="KW-0813">Transport</keyword>
<dbReference type="InterPro" id="IPR052070">
    <property type="entry name" value="ESCRT-I_UEV_domain"/>
</dbReference>
<evidence type="ECO:0000259" key="8">
    <source>
        <dbReference type="PROSITE" id="PS51312"/>
    </source>
</evidence>
<dbReference type="OrthoDB" id="306304at2759"/>
<keyword evidence="11" id="KW-1185">Reference proteome</keyword>
<protein>
    <submittedName>
        <fullName evidence="10">ELC-like</fullName>
    </submittedName>
</protein>
<dbReference type="Pfam" id="PF09454">
    <property type="entry name" value="Vps23_core"/>
    <property type="match status" value="1"/>
</dbReference>
<evidence type="ECO:0000313" key="11">
    <source>
        <dbReference type="Proteomes" id="UP000594638"/>
    </source>
</evidence>
<evidence type="ECO:0000256" key="1">
    <source>
        <dbReference type="ARBA" id="ARBA00004177"/>
    </source>
</evidence>
<keyword evidence="4" id="KW-0967">Endosome</keyword>
<proteinExistence type="inferred from homology"/>
<gene>
    <name evidence="10" type="ORF">OLEA9_A042132</name>
</gene>
<dbReference type="GO" id="GO:0008333">
    <property type="term" value="P:endosome to lysosome transport"/>
    <property type="evidence" value="ECO:0007669"/>
    <property type="project" value="TreeGrafter"/>
</dbReference>
<name>A0A8S0V548_OLEEU</name>
<dbReference type="PROSITE" id="PS51312">
    <property type="entry name" value="SB"/>
    <property type="match status" value="1"/>
</dbReference>
<dbReference type="GO" id="GO:0043130">
    <property type="term" value="F:ubiquitin binding"/>
    <property type="evidence" value="ECO:0007669"/>
    <property type="project" value="TreeGrafter"/>
</dbReference>
<dbReference type="InterPro" id="IPR037202">
    <property type="entry name" value="ESCRT_assembly_dom"/>
</dbReference>
<comment type="subcellular location">
    <subcellularLocation>
        <location evidence="1">Endosome</location>
    </subcellularLocation>
</comment>
<dbReference type="PANTHER" id="PTHR23306">
    <property type="entry name" value="TUMOR SUSCEPTIBILITY GENE 101 PROTEIN-RELATED"/>
    <property type="match status" value="1"/>
</dbReference>
<dbReference type="SUPFAM" id="SSF140111">
    <property type="entry name" value="Endosomal sorting complex assembly domain"/>
    <property type="match status" value="1"/>
</dbReference>
<evidence type="ECO:0000256" key="7">
    <source>
        <dbReference type="PROSITE-ProRule" id="PRU00644"/>
    </source>
</evidence>
<feature type="domain" description="SB" evidence="8">
    <location>
        <begin position="262"/>
        <end position="329"/>
    </location>
</feature>
<dbReference type="GO" id="GO:0015031">
    <property type="term" value="P:protein transport"/>
    <property type="evidence" value="ECO:0007669"/>
    <property type="project" value="UniProtKB-UniRule"/>
</dbReference>
<comment type="caution">
    <text evidence="10">The sequence shown here is derived from an EMBL/GenBank/DDBJ whole genome shotgun (WGS) entry which is preliminary data.</text>
</comment>
<dbReference type="Gene3D" id="6.10.140.820">
    <property type="match status" value="1"/>
</dbReference>
<reference evidence="10 11" key="1">
    <citation type="submission" date="2019-12" db="EMBL/GenBank/DDBJ databases">
        <authorList>
            <person name="Alioto T."/>
            <person name="Alioto T."/>
            <person name="Gomez Garrido J."/>
        </authorList>
    </citation>
    <scope>NUCLEOTIDE SEQUENCE [LARGE SCALE GENOMIC DNA]</scope>
</reference>
<dbReference type="AlphaFoldDB" id="A0A8S0V548"/>
<evidence type="ECO:0000256" key="6">
    <source>
        <dbReference type="ARBA" id="ARBA00023054"/>
    </source>
</evidence>
<evidence type="ECO:0000313" key="10">
    <source>
        <dbReference type="EMBL" id="CAA3028338.1"/>
    </source>
</evidence>
<keyword evidence="5 7" id="KW-0653">Protein transport</keyword>
<dbReference type="Gramene" id="OE9A042132T1">
    <property type="protein sequence ID" value="OE9A042132C1"/>
    <property type="gene ID" value="OE9A042132"/>
</dbReference>
<feature type="domain" description="UEV" evidence="9">
    <location>
        <begin position="14"/>
        <end position="156"/>
    </location>
</feature>
<dbReference type="PANTHER" id="PTHR23306:SF21">
    <property type="entry name" value="UBIQUITIN-CONJUGATING ENZYME_RWD-LIKE PROTEIN"/>
    <property type="match status" value="1"/>
</dbReference>
<evidence type="ECO:0000256" key="3">
    <source>
        <dbReference type="ARBA" id="ARBA00022448"/>
    </source>
</evidence>
<comment type="similarity">
    <text evidence="2">Belongs to the ubiquitin-conjugating enzyme family. UEV subfamily.</text>
</comment>
<evidence type="ECO:0000256" key="5">
    <source>
        <dbReference type="ARBA" id="ARBA00022927"/>
    </source>
</evidence>
<dbReference type="GO" id="GO:0000813">
    <property type="term" value="C:ESCRT I complex"/>
    <property type="evidence" value="ECO:0007669"/>
    <property type="project" value="TreeGrafter"/>
</dbReference>
<dbReference type="SUPFAM" id="SSF54495">
    <property type="entry name" value="UBC-like"/>
    <property type="match status" value="1"/>
</dbReference>
<dbReference type="Pfam" id="PF05743">
    <property type="entry name" value="UEV"/>
    <property type="match status" value="1"/>
</dbReference>